<name>A0AAN1XXG5_UNVUL</name>
<reference evidence="2 3" key="1">
    <citation type="journal article" date="2022" name="ISME Commun">
        <title>Vulcanimicrobium alpinus gen. nov. sp. nov., the first cultivated representative of the candidate phylum 'Eremiobacterota', is a metabolically versatile aerobic anoxygenic phototroph.</title>
        <authorList>
            <person name="Yabe S."/>
            <person name="Muto K."/>
            <person name="Abe K."/>
            <person name="Yokota A."/>
            <person name="Staudigel H."/>
            <person name="Tebo B.M."/>
        </authorList>
    </citation>
    <scope>NUCLEOTIDE SEQUENCE [LARGE SCALE GENOMIC DNA]</scope>
    <source>
        <strain evidence="2 3">WC8-2</strain>
    </source>
</reference>
<keyword evidence="3" id="KW-1185">Reference proteome</keyword>
<dbReference type="AlphaFoldDB" id="A0AAN1XXG5"/>
<dbReference type="PANTHER" id="PTHR40446">
    <property type="entry name" value="N-ACETYLGLUCOSAMINE-1-PHOSPHODIESTER ALPHA-N-ACETYLGLUCOSAMINIDASE"/>
    <property type="match status" value="1"/>
</dbReference>
<evidence type="ECO:0000259" key="1">
    <source>
        <dbReference type="Pfam" id="PF09992"/>
    </source>
</evidence>
<dbReference type="PANTHER" id="PTHR40446:SF2">
    <property type="entry name" value="N-ACETYLGLUCOSAMINE-1-PHOSPHODIESTER ALPHA-N-ACETYLGLUCOSAMINIDASE"/>
    <property type="match status" value="1"/>
</dbReference>
<feature type="domain" description="Phosphodiester glycosidase" evidence="1">
    <location>
        <begin position="531"/>
        <end position="668"/>
    </location>
</feature>
<dbReference type="InterPro" id="IPR018711">
    <property type="entry name" value="NAGPA"/>
</dbReference>
<dbReference type="KEGG" id="vab:WPS_16720"/>
<sequence length="692" mass="72350">MLAIAAGVVVVILAILALLRDEIERTALTWRCHALTGGEATIGALHHEHGGTVLDRVRFVSADRAVTVEARRLALRTAGGVVDVGATSPHVTIALDGIQAGDLAAARSVVAALGGNGVGATLAAGTLTLVRSVRAEPLDAAPSIVLDDVHGSLALTPARTRADLALNVAGGTQHYPVSVRSVEADLPNGGVEITADTLPLATLAALLPSSGIAFDGGMLRRVDVIAGPAVRGRFTLEGASARLEGNAIGAIHGEVAIASNGIGSQLLGGTLNGVPLELRGEIDDVRDWAAFPKEGTRDARALVRMVTSIAEQPNLKWVNVDTTAPGVTFGQYAMTAKDPILKHPETSADIPHVVQLIAVDPHEPTLRFDTAIASDHVISSGERTSQLGIRTHAVAGVNGDYFDIGRTYEPQGMLIRSGTLVRGPTDRMALVIDRAGKVTFAEFHLNGHARYGGRDVPVTQLNTWPAGDATVITRDYGTVLRPAPGVTFAALAPLGGDRYRVTSVRDADRELAVTFGLALGPKLKALPPKPGTTIRLQYALDPAVPDLVTGIGGGPLLLKNGEWYDDKHAPAPDERDVQWPVVALGTRADQTLLFVAVDGRHPERSIGMTRPEFAEMLKRFGVTDAMALDSGGSVTMVSRAPGNADVTVRNVPSDNSAERYISDALFVYSSAPAGTIVTSPAPSPAPTSPPIR</sequence>
<dbReference type="Proteomes" id="UP001317532">
    <property type="component" value="Chromosome"/>
</dbReference>
<evidence type="ECO:0000313" key="3">
    <source>
        <dbReference type="Proteomes" id="UP001317532"/>
    </source>
</evidence>
<dbReference type="Pfam" id="PF09992">
    <property type="entry name" value="NAGPA"/>
    <property type="match status" value="1"/>
</dbReference>
<gene>
    <name evidence="2" type="ORF">WPS_16720</name>
</gene>
<protein>
    <recommendedName>
        <fullName evidence="1">Phosphodiester glycosidase domain-containing protein</fullName>
    </recommendedName>
</protein>
<accession>A0AAN1XXG5</accession>
<organism evidence="2 3">
    <name type="scientific">Vulcanimicrobium alpinum</name>
    <dbReference type="NCBI Taxonomy" id="3016050"/>
    <lineage>
        <taxon>Bacteria</taxon>
        <taxon>Bacillati</taxon>
        <taxon>Vulcanimicrobiota</taxon>
        <taxon>Vulcanimicrobiia</taxon>
        <taxon>Vulcanimicrobiales</taxon>
        <taxon>Vulcanimicrobiaceae</taxon>
        <taxon>Vulcanimicrobium</taxon>
    </lineage>
</organism>
<evidence type="ECO:0000313" key="2">
    <source>
        <dbReference type="EMBL" id="BDE06396.1"/>
    </source>
</evidence>
<dbReference type="EMBL" id="AP025523">
    <property type="protein sequence ID" value="BDE06396.1"/>
    <property type="molecule type" value="Genomic_DNA"/>
</dbReference>
<proteinExistence type="predicted"/>